<dbReference type="PANTHER" id="PTHR39475">
    <property type="entry name" value="CONIDIATION-SPECIFIC PROTEIN 6"/>
    <property type="match status" value="1"/>
</dbReference>
<protein>
    <submittedName>
        <fullName evidence="2">Uncharacterized protein</fullName>
    </submittedName>
</protein>
<keyword evidence="3" id="KW-1185">Reference proteome</keyword>
<dbReference type="PANTHER" id="PTHR39475:SF1">
    <property type="entry name" value="CONIDIATION-SPECIFIC PROTEIN 6"/>
    <property type="match status" value="1"/>
</dbReference>
<dbReference type="Proteomes" id="UP000248817">
    <property type="component" value="Unassembled WGS sequence"/>
</dbReference>
<feature type="compositionally biased region" description="Basic and acidic residues" evidence="1">
    <location>
        <begin position="131"/>
        <end position="142"/>
    </location>
</feature>
<name>A0A2V5IMJ9_9EURO</name>
<evidence type="ECO:0000256" key="1">
    <source>
        <dbReference type="SAM" id="MobiDB-lite"/>
    </source>
</evidence>
<proteinExistence type="predicted"/>
<evidence type="ECO:0000313" key="2">
    <source>
        <dbReference type="EMBL" id="PYI25077.1"/>
    </source>
</evidence>
<reference evidence="2 3" key="1">
    <citation type="submission" date="2018-02" db="EMBL/GenBank/DDBJ databases">
        <title>The genomes of Aspergillus section Nigri reveals drivers in fungal speciation.</title>
        <authorList>
            <consortium name="DOE Joint Genome Institute"/>
            <person name="Vesth T.C."/>
            <person name="Nybo J."/>
            <person name="Theobald S."/>
            <person name="Brandl J."/>
            <person name="Frisvad J.C."/>
            <person name="Nielsen K.F."/>
            <person name="Lyhne E.K."/>
            <person name="Kogle M.E."/>
            <person name="Kuo A."/>
            <person name="Riley R."/>
            <person name="Clum A."/>
            <person name="Nolan M."/>
            <person name="Lipzen A."/>
            <person name="Salamov A."/>
            <person name="Henrissat B."/>
            <person name="Wiebenga A."/>
            <person name="De vries R.P."/>
            <person name="Grigoriev I.V."/>
            <person name="Mortensen U.H."/>
            <person name="Andersen M.R."/>
            <person name="Baker S.E."/>
        </authorList>
    </citation>
    <scope>NUCLEOTIDE SEQUENCE [LARGE SCALE GENOMIC DNA]</scope>
    <source>
        <strain evidence="2 3">CBS 114.80</strain>
    </source>
</reference>
<feature type="compositionally biased region" description="Polar residues" evidence="1">
    <location>
        <begin position="1"/>
        <end position="12"/>
    </location>
</feature>
<feature type="compositionally biased region" description="Basic and acidic residues" evidence="1">
    <location>
        <begin position="83"/>
        <end position="108"/>
    </location>
</feature>
<dbReference type="AlphaFoldDB" id="A0A2V5IMJ9"/>
<gene>
    <name evidence="2" type="ORF">BP00DRAFT_359354</name>
</gene>
<feature type="region of interest" description="Disordered" evidence="1">
    <location>
        <begin position="1"/>
        <end position="142"/>
    </location>
</feature>
<organism evidence="2 3">
    <name type="scientific">Aspergillus indologenus CBS 114.80</name>
    <dbReference type="NCBI Taxonomy" id="1450541"/>
    <lineage>
        <taxon>Eukaryota</taxon>
        <taxon>Fungi</taxon>
        <taxon>Dikarya</taxon>
        <taxon>Ascomycota</taxon>
        <taxon>Pezizomycotina</taxon>
        <taxon>Eurotiomycetes</taxon>
        <taxon>Eurotiomycetidae</taxon>
        <taxon>Eurotiales</taxon>
        <taxon>Aspergillaceae</taxon>
        <taxon>Aspergillus</taxon>
        <taxon>Aspergillus subgen. Circumdati</taxon>
    </lineage>
</organism>
<evidence type="ECO:0000313" key="3">
    <source>
        <dbReference type="Proteomes" id="UP000248817"/>
    </source>
</evidence>
<accession>A0A2V5IMJ9</accession>
<dbReference type="EMBL" id="KZ825682">
    <property type="protein sequence ID" value="PYI25077.1"/>
    <property type="molecule type" value="Genomic_DNA"/>
</dbReference>
<sequence>MSTHGSGQSSVGNRAIYEAGDQRNVPQAELNERARYAEGQTHSHKNLDSSMLLQLPRSPPPEQTNPVPEDQRSIANKLASQENKPESDHHHNFTKDPEAELSKQDPTKPAKLHGNKPSKGAQIDAELQAEDEQRLKEKGIKH</sequence>